<keyword evidence="4" id="KW-0804">Transcription</keyword>
<name>A0A8J2VIE1_9BACL</name>
<keyword evidence="8" id="KW-0762">Sugar transport</keyword>
<reference evidence="8" key="1">
    <citation type="journal article" date="2014" name="Int. J. Syst. Evol. Microbiol.">
        <title>Complete genome sequence of Corynebacterium casei LMG S-19264T (=DSM 44701T), isolated from a smear-ripened cheese.</title>
        <authorList>
            <consortium name="US DOE Joint Genome Institute (JGI-PGF)"/>
            <person name="Walter F."/>
            <person name="Albersmeier A."/>
            <person name="Kalinowski J."/>
            <person name="Ruckert C."/>
        </authorList>
    </citation>
    <scope>NUCLEOTIDE SEQUENCE</scope>
    <source>
        <strain evidence="8">CGMCC 1.15179</strain>
    </source>
</reference>
<dbReference type="EMBL" id="BMHQ01000005">
    <property type="protein sequence ID" value="GGE15439.1"/>
    <property type="molecule type" value="Genomic_DNA"/>
</dbReference>
<dbReference type="RefSeq" id="WP_188647401.1">
    <property type="nucleotide sequence ID" value="NZ_BMHQ01000005.1"/>
</dbReference>
<dbReference type="PROSITE" id="PS51094">
    <property type="entry name" value="PTS_EIIA_TYPE_2"/>
    <property type="match status" value="1"/>
</dbReference>
<dbReference type="InterPro" id="IPR013011">
    <property type="entry name" value="PTS_EIIB_2"/>
</dbReference>
<dbReference type="InterPro" id="IPR001034">
    <property type="entry name" value="DeoR_HTH"/>
</dbReference>
<feature type="domain" description="PTS EIIB type-2" evidence="6">
    <location>
        <begin position="424"/>
        <end position="516"/>
    </location>
</feature>
<dbReference type="InterPro" id="IPR011608">
    <property type="entry name" value="PRD"/>
</dbReference>
<dbReference type="SUPFAM" id="SSF46785">
    <property type="entry name" value="Winged helix' DNA-binding domain"/>
    <property type="match status" value="2"/>
</dbReference>
<comment type="caution">
    <text evidence="8">The sequence shown here is derived from an EMBL/GenBank/DDBJ whole genome shotgun (WGS) entry which is preliminary data.</text>
</comment>
<dbReference type="Pfam" id="PF08220">
    <property type="entry name" value="HTH_DeoR"/>
    <property type="match status" value="1"/>
</dbReference>
<dbReference type="CDD" id="cd00211">
    <property type="entry name" value="PTS_IIA_fru"/>
    <property type="match status" value="1"/>
</dbReference>
<sequence>MIQPLTPRQQSIGLHLLHQRDFETVGSLASRFRVSSRTIRYDLNRLEDWFRKQGLELDRRPRRGVILRGTESGRSLAKKQLNAPSPRIVPLTREERIRFIIASLLQHPERVTLDEWVRELDVSRGTLLKDLKIAEKRLAAHGVVVERIPGFGIRLRAEEFHWRQAAASLLTDSWASGELRLFLRRIREGTGGTSDRDPFGEWLPQKMTRKIESALFRWGSPLIQELSDRALQGLVVHIGLAIIRLRKHKDLVMSEGELADLKGLPEFLEAKRLSDLLEEKFQVTIPEEETGYLTLHLLGAQRSRVSLPKDGEKDQPIGRYVDAIIHIVEETLQLPLKTDQELREGLLAHLQPALVRLRYGFFIKNPIVKEIRSRYPQIYAASQKAAFWLERETGYSVPPEEIGYITMHMGAAVMRLKEKEPMVRRVLLVCASGVGTAKLLESFLRRELPGVSWAGVTSAARAREVAEQTRADFVVSTVPMEPSSLDLPVFTIKPVPNREEIERLRKALLLDHPQVASPSISRLMELIEAYADIHDRAGLEQTLQGWATGHLSRPPAHHSSERTRYDPMLDQLLRKEHILVGHSCTDWREVVRTGSAPLLKQGMIESSYVEQIERNLVEHGAYMVIAPGIALLHARPEDGVNAVCMSLVTLKNPVCFGHEQNDPVDVAITFAALDNNMHLAALSQLMELLSDEASMKKLREAQTVEQVTQIIQPFVS</sequence>
<feature type="domain" description="PRD" evidence="7">
    <location>
        <begin position="312"/>
        <end position="419"/>
    </location>
</feature>
<accession>A0A8J2VIE1</accession>
<protein>
    <submittedName>
        <fullName evidence="8">Sugar transporter</fullName>
    </submittedName>
</protein>
<dbReference type="InterPro" id="IPR016152">
    <property type="entry name" value="PTrfase/Anion_transptr"/>
</dbReference>
<dbReference type="GO" id="GO:0008982">
    <property type="term" value="F:protein-N(PI)-phosphohistidine-sugar phosphotransferase activity"/>
    <property type="evidence" value="ECO:0007669"/>
    <property type="project" value="InterPro"/>
</dbReference>
<dbReference type="InterPro" id="IPR036634">
    <property type="entry name" value="PRD_sf"/>
</dbReference>
<dbReference type="Pfam" id="PF00874">
    <property type="entry name" value="PRD"/>
    <property type="match status" value="2"/>
</dbReference>
<keyword evidence="8" id="KW-0813">Transport</keyword>
<keyword evidence="2" id="KW-0677">Repeat</keyword>
<evidence type="ECO:0000256" key="1">
    <source>
        <dbReference type="ARBA" id="ARBA00022679"/>
    </source>
</evidence>
<evidence type="ECO:0000256" key="3">
    <source>
        <dbReference type="ARBA" id="ARBA00023015"/>
    </source>
</evidence>
<dbReference type="Gene3D" id="1.10.10.10">
    <property type="entry name" value="Winged helix-like DNA-binding domain superfamily/Winged helix DNA-binding domain"/>
    <property type="match status" value="2"/>
</dbReference>
<reference evidence="8" key="2">
    <citation type="submission" date="2020-09" db="EMBL/GenBank/DDBJ databases">
        <authorList>
            <person name="Sun Q."/>
            <person name="Zhou Y."/>
        </authorList>
    </citation>
    <scope>NUCLEOTIDE SEQUENCE</scope>
    <source>
        <strain evidence="8">CGMCC 1.15179</strain>
    </source>
</reference>
<dbReference type="GO" id="GO:0009401">
    <property type="term" value="P:phosphoenolpyruvate-dependent sugar phosphotransferase system"/>
    <property type="evidence" value="ECO:0007669"/>
    <property type="project" value="InterPro"/>
</dbReference>
<dbReference type="SUPFAM" id="SSF52794">
    <property type="entry name" value="PTS system IIB component-like"/>
    <property type="match status" value="1"/>
</dbReference>
<dbReference type="SUPFAM" id="SSF55804">
    <property type="entry name" value="Phoshotransferase/anion transport protein"/>
    <property type="match status" value="1"/>
</dbReference>
<dbReference type="InterPro" id="IPR036388">
    <property type="entry name" value="WH-like_DNA-bd_sf"/>
</dbReference>
<dbReference type="InterPro" id="IPR036095">
    <property type="entry name" value="PTS_EIIB-like_sf"/>
</dbReference>
<dbReference type="PROSITE" id="PS51099">
    <property type="entry name" value="PTS_EIIB_TYPE_2"/>
    <property type="match status" value="1"/>
</dbReference>
<dbReference type="Gene3D" id="3.40.930.10">
    <property type="entry name" value="Mannitol-specific EII, Chain A"/>
    <property type="match status" value="1"/>
</dbReference>
<evidence type="ECO:0000313" key="8">
    <source>
        <dbReference type="EMBL" id="GGE15439.1"/>
    </source>
</evidence>
<keyword evidence="1" id="KW-0808">Transferase</keyword>
<dbReference type="CDD" id="cd05568">
    <property type="entry name" value="PTS_IIB_bgl_like"/>
    <property type="match status" value="1"/>
</dbReference>
<proteinExistence type="predicted"/>
<dbReference type="SUPFAM" id="SSF63520">
    <property type="entry name" value="PTS-regulatory domain, PRD"/>
    <property type="match status" value="2"/>
</dbReference>
<evidence type="ECO:0000256" key="2">
    <source>
        <dbReference type="ARBA" id="ARBA00022737"/>
    </source>
</evidence>
<dbReference type="InterPro" id="IPR036390">
    <property type="entry name" value="WH_DNA-bd_sf"/>
</dbReference>
<dbReference type="PROSITE" id="PS51372">
    <property type="entry name" value="PRD_2"/>
    <property type="match status" value="2"/>
</dbReference>
<evidence type="ECO:0000259" key="5">
    <source>
        <dbReference type="PROSITE" id="PS51094"/>
    </source>
</evidence>
<dbReference type="PANTHER" id="PTHR30185">
    <property type="entry name" value="CRYPTIC BETA-GLUCOSIDE BGL OPERON ANTITERMINATOR"/>
    <property type="match status" value="1"/>
</dbReference>
<keyword evidence="3" id="KW-0805">Transcription regulation</keyword>
<organism evidence="8 9">
    <name type="scientific">Marinithermofilum abyssi</name>
    <dbReference type="NCBI Taxonomy" id="1571185"/>
    <lineage>
        <taxon>Bacteria</taxon>
        <taxon>Bacillati</taxon>
        <taxon>Bacillota</taxon>
        <taxon>Bacilli</taxon>
        <taxon>Bacillales</taxon>
        <taxon>Thermoactinomycetaceae</taxon>
        <taxon>Marinithermofilum</taxon>
    </lineage>
</organism>
<dbReference type="InterPro" id="IPR050661">
    <property type="entry name" value="BglG_antiterminators"/>
</dbReference>
<gene>
    <name evidence="8" type="ORF">GCM10011571_16280</name>
</gene>
<dbReference type="AlphaFoldDB" id="A0A8J2VIE1"/>
<evidence type="ECO:0000259" key="6">
    <source>
        <dbReference type="PROSITE" id="PS51099"/>
    </source>
</evidence>
<dbReference type="Pfam" id="PF00359">
    <property type="entry name" value="PTS_EIIA_2"/>
    <property type="match status" value="1"/>
</dbReference>
<feature type="domain" description="PRD" evidence="7">
    <location>
        <begin position="198"/>
        <end position="307"/>
    </location>
</feature>
<evidence type="ECO:0000259" key="7">
    <source>
        <dbReference type="PROSITE" id="PS51372"/>
    </source>
</evidence>
<dbReference type="Gene3D" id="1.10.1790.10">
    <property type="entry name" value="PRD domain"/>
    <property type="match status" value="2"/>
</dbReference>
<dbReference type="InterPro" id="IPR002178">
    <property type="entry name" value="PTS_EIIA_type-2_dom"/>
</dbReference>
<evidence type="ECO:0000313" key="9">
    <source>
        <dbReference type="Proteomes" id="UP000625210"/>
    </source>
</evidence>
<dbReference type="GO" id="GO:0003700">
    <property type="term" value="F:DNA-binding transcription factor activity"/>
    <property type="evidence" value="ECO:0007669"/>
    <property type="project" value="InterPro"/>
</dbReference>
<dbReference type="PANTHER" id="PTHR30185:SF18">
    <property type="entry name" value="TRANSCRIPTIONAL REGULATOR MTLR"/>
    <property type="match status" value="1"/>
</dbReference>
<dbReference type="Proteomes" id="UP000625210">
    <property type="component" value="Unassembled WGS sequence"/>
</dbReference>
<keyword evidence="9" id="KW-1185">Reference proteome</keyword>
<dbReference type="Gene3D" id="3.40.50.2300">
    <property type="match status" value="1"/>
</dbReference>
<feature type="domain" description="PTS EIIA type-2" evidence="5">
    <location>
        <begin position="571"/>
        <end position="714"/>
    </location>
</feature>
<evidence type="ECO:0000256" key="4">
    <source>
        <dbReference type="ARBA" id="ARBA00023163"/>
    </source>
</evidence>